<dbReference type="GO" id="GO:0060236">
    <property type="term" value="P:regulation of mitotic spindle organization"/>
    <property type="evidence" value="ECO:0007669"/>
    <property type="project" value="InterPro"/>
</dbReference>
<sequence length="451" mass="51063">MEMDEEMEDTVEEGFMALEIDLDYEFDASQYFDFRRKESPLESREAELWFESAGSYPPSPFIVKLNLKEDILLDNVNTSPKSNDMESTNSITNDSNIGMGEEFSALDENNRGLTFYNHMAQYIPKAKTKSASQASLSRGSTLMKPTASQLAKQNRPWEGFYYGRFPERFQKPLVQNKERSLENPFGTESQAAKRQKLEGGHLCKVADLKQQTTLVHKVPKKDGPVNGNAAHAKLKLTIPRQPDLETARRAQRASVMVFHLKTSQRATQHTSAASSSSLSANKSDKVVHKPNTGSTTQNGFTESKRLEGYEIMKKFKARPLNKKIVSSNLRSSKREVVMPREFNLPTDNSCQPNPPMELFSKELGHPMKVKWTKFVKWCPKIGIRVSALLWRLMDTISLMINIIADSTIQSSSFCLEMRSMEVRIYLGNLCVTGLHRLILMRLFPTKSSISG</sequence>
<feature type="domain" description="TPX2 central" evidence="2">
    <location>
        <begin position="258"/>
        <end position="343"/>
    </location>
</feature>
<feature type="region of interest" description="Disordered" evidence="1">
    <location>
        <begin position="262"/>
        <end position="301"/>
    </location>
</feature>
<dbReference type="OrthoDB" id="1684416at2759"/>
<dbReference type="AlphaFoldDB" id="A0A834YFM7"/>
<evidence type="ECO:0000256" key="1">
    <source>
        <dbReference type="SAM" id="MobiDB-lite"/>
    </source>
</evidence>
<protein>
    <recommendedName>
        <fullName evidence="2">TPX2 central domain-containing protein</fullName>
    </recommendedName>
</protein>
<dbReference type="EMBL" id="JABCRI010000022">
    <property type="protein sequence ID" value="KAF8379340.1"/>
    <property type="molecule type" value="Genomic_DNA"/>
</dbReference>
<name>A0A834YFM7_TETSI</name>
<feature type="compositionally biased region" description="Polar residues" evidence="1">
    <location>
        <begin position="291"/>
        <end position="301"/>
    </location>
</feature>
<dbReference type="Proteomes" id="UP000655225">
    <property type="component" value="Unassembled WGS sequence"/>
</dbReference>
<dbReference type="GO" id="GO:0005819">
    <property type="term" value="C:spindle"/>
    <property type="evidence" value="ECO:0007669"/>
    <property type="project" value="InterPro"/>
</dbReference>
<dbReference type="OMA" id="MEVEQVF"/>
<evidence type="ECO:0000313" key="4">
    <source>
        <dbReference type="Proteomes" id="UP000655225"/>
    </source>
</evidence>
<dbReference type="InterPro" id="IPR009675">
    <property type="entry name" value="TPX2_fam"/>
</dbReference>
<reference evidence="3 4" key="1">
    <citation type="submission" date="2020-04" db="EMBL/GenBank/DDBJ databases">
        <title>Plant Genome Project.</title>
        <authorList>
            <person name="Zhang R.-G."/>
        </authorList>
    </citation>
    <scope>NUCLEOTIDE SEQUENCE [LARGE SCALE GENOMIC DNA]</scope>
    <source>
        <strain evidence="3">YNK0</strain>
        <tissue evidence="3">Leaf</tissue>
    </source>
</reference>
<comment type="caution">
    <text evidence="3">The sequence shown here is derived from an EMBL/GenBank/DDBJ whole genome shotgun (WGS) entry which is preliminary data.</text>
</comment>
<evidence type="ECO:0000313" key="3">
    <source>
        <dbReference type="EMBL" id="KAF8379340.1"/>
    </source>
</evidence>
<gene>
    <name evidence="3" type="ORF">HHK36_028774</name>
</gene>
<proteinExistence type="predicted"/>
<feature type="compositionally biased region" description="Low complexity" evidence="1">
    <location>
        <begin position="271"/>
        <end position="280"/>
    </location>
</feature>
<dbReference type="GO" id="GO:0090307">
    <property type="term" value="P:mitotic spindle assembly"/>
    <property type="evidence" value="ECO:0007669"/>
    <property type="project" value="TreeGrafter"/>
</dbReference>
<dbReference type="GO" id="GO:0030295">
    <property type="term" value="F:protein kinase activator activity"/>
    <property type="evidence" value="ECO:0007669"/>
    <property type="project" value="TreeGrafter"/>
</dbReference>
<dbReference type="Pfam" id="PF12214">
    <property type="entry name" value="TPX2_importin"/>
    <property type="match status" value="1"/>
</dbReference>
<dbReference type="GO" id="GO:0005880">
    <property type="term" value="C:nuclear microtubule"/>
    <property type="evidence" value="ECO:0007669"/>
    <property type="project" value="TreeGrafter"/>
</dbReference>
<accession>A0A834YFM7</accession>
<dbReference type="PANTHER" id="PTHR14326">
    <property type="entry name" value="TARGETING PROTEIN FOR XKLP2"/>
    <property type="match status" value="1"/>
</dbReference>
<dbReference type="InterPro" id="IPR027330">
    <property type="entry name" value="TPX2_central_dom"/>
</dbReference>
<keyword evidence="4" id="KW-1185">Reference proteome</keyword>
<evidence type="ECO:0000259" key="2">
    <source>
        <dbReference type="Pfam" id="PF12214"/>
    </source>
</evidence>
<dbReference type="GO" id="GO:0008017">
    <property type="term" value="F:microtubule binding"/>
    <property type="evidence" value="ECO:0007669"/>
    <property type="project" value="TreeGrafter"/>
</dbReference>
<dbReference type="PANTHER" id="PTHR14326:SF15">
    <property type="entry name" value="OS06G0130200 PROTEIN"/>
    <property type="match status" value="1"/>
</dbReference>
<organism evidence="3 4">
    <name type="scientific">Tetracentron sinense</name>
    <name type="common">Spur-leaf</name>
    <dbReference type="NCBI Taxonomy" id="13715"/>
    <lineage>
        <taxon>Eukaryota</taxon>
        <taxon>Viridiplantae</taxon>
        <taxon>Streptophyta</taxon>
        <taxon>Embryophyta</taxon>
        <taxon>Tracheophyta</taxon>
        <taxon>Spermatophyta</taxon>
        <taxon>Magnoliopsida</taxon>
        <taxon>Trochodendrales</taxon>
        <taxon>Trochodendraceae</taxon>
        <taxon>Tetracentron</taxon>
    </lineage>
</organism>